<protein>
    <recommendedName>
        <fullName evidence="10">Kinesin motor domain-containing protein</fullName>
    </recommendedName>
</protein>
<dbReference type="GO" id="GO:0005524">
    <property type="term" value="F:ATP binding"/>
    <property type="evidence" value="ECO:0007669"/>
    <property type="project" value="UniProtKB-UniRule"/>
</dbReference>
<dbReference type="CDD" id="cd01366">
    <property type="entry name" value="KISc_C_terminal"/>
    <property type="match status" value="1"/>
</dbReference>
<dbReference type="SMART" id="SM00129">
    <property type="entry name" value="KISc"/>
    <property type="match status" value="1"/>
</dbReference>
<evidence type="ECO:0000313" key="11">
    <source>
        <dbReference type="EMBL" id="RZC45602.1"/>
    </source>
</evidence>
<keyword evidence="3 7" id="KW-0547">Nucleotide-binding</keyword>
<dbReference type="InterPro" id="IPR027640">
    <property type="entry name" value="Kinesin-like_fam"/>
</dbReference>
<evidence type="ECO:0000256" key="8">
    <source>
        <dbReference type="SAM" id="Coils"/>
    </source>
</evidence>
<evidence type="ECO:0000256" key="3">
    <source>
        <dbReference type="ARBA" id="ARBA00022741"/>
    </source>
</evidence>
<dbReference type="InterPro" id="IPR027417">
    <property type="entry name" value="P-loop_NTPase"/>
</dbReference>
<comment type="similarity">
    <text evidence="1">Belongs to the TRAFAC class myosin-kinesin ATPase superfamily. Kinesin family. KIN-14 subfamily.</text>
</comment>
<sequence length="1109" mass="125071">MEEGNKLETLDVDSCLSTVYDWEKDLPDKNSSFFTHYRSPKPYNKDLSMDMDEDMGTGLLDSILCMSGSRLVPTGFSKFNSMEDFVMFVNAGGGVLNEEENGMRFEADRCFQGGQASKTDESIENGGDYAAVYQSARSGNFSYKFENLPPGDYFVDLHFVEIIYTHGPKGMRVFNVLLQGEKVLSDLDIYATVGANKPLQLLDARVSVGEGGAINLSFEGVSGTPIVSGICIRKTSKLSAPSMNPEYLTCNNCSTEIEVPYIQHKLIQQKSTAKFEKKIDDLTSQCQLKTNECYEAWMSLTAANEQLEKVRMELDDKMIELHALDKTMQKQAAKLNDVSCTYERDKKSWVVAINNLERKIKIMKTEQSQLSREAHECADSIPDLNQMVSAVQALVAQCDDLKRKYLEEQTMRKKLYNQVQESKGNIRVFCRCRPLSKEDISAGYSTVVEFEAAKDGDLGVLTGGSTKKTFKFDRVYTPKDGQADVFVDASPMVVSVLDGYNVCIFAYGQTGTGKTFTMEGPENNRGVNYRTLEELFNRARERSETFTYSISVSVLEVYNEQIRDLLATSPATKKLEIRQASEGVHHVPGIVEAKVENIKEVWDVLQAGSNARAVGSNNVNEHSSRSHCMLSIMVKSKNLMNGDCTKSKLWLVDLAGSERLAKTDVQGERLKEAQNINRSLSALGDVISALANKSSHIPYRNSKLTHLLQDSLGGDSKTLMFVQISPSENDLGETLSSLNFATRVRGVELGPAKKQVDTAELQKLKTMLDKARQESRSKDESLKKLEENIQNLEFKVRSKDQLCKNQQEKVKELEGQIDSKMEVHNQTEKQVWQLNEKLKGREETCIGLQHKVKELESKLKEREQLESLAFQQKIKELEVKLKEKAQQQSESVVLQQKVRELESRLKERAQQQAESVILQQKVKELENKLKDREQNMDSALLHQKNKELEEKLREREQQLESMLQLSQSSKMSRCTPVVGKTRNFEEYVSENDPQIPRTVSSINRVPGHGGTEPLREIRRKRELRSGECDNSNGPSTSLLEKKIAPVEAKKARQLPTDLEKGRTDPSKAFPRITRTAKTGNVSRLSSHSRLNKDPAVAIKERDKTRGWSR</sequence>
<dbReference type="OrthoDB" id="3176171at2759"/>
<dbReference type="SUPFAM" id="SSF52540">
    <property type="entry name" value="P-loop containing nucleoside triphosphate hydrolases"/>
    <property type="match status" value="1"/>
</dbReference>
<dbReference type="Gramene" id="RZC45602">
    <property type="protein sequence ID" value="RZC45602"/>
    <property type="gene ID" value="C5167_038554"/>
</dbReference>
<feature type="coiled-coil region" evidence="8">
    <location>
        <begin position="754"/>
        <end position="965"/>
    </location>
</feature>
<feature type="compositionally biased region" description="Polar residues" evidence="9">
    <location>
        <begin position="1075"/>
        <end position="1088"/>
    </location>
</feature>
<dbReference type="PANTHER" id="PTHR47972:SF18">
    <property type="entry name" value="KINESIN-LIKE PROTEIN KIN-14R"/>
    <property type="match status" value="1"/>
</dbReference>
<dbReference type="Pfam" id="PF00225">
    <property type="entry name" value="Kinesin"/>
    <property type="match status" value="1"/>
</dbReference>
<dbReference type="PROSITE" id="PS00411">
    <property type="entry name" value="KINESIN_MOTOR_1"/>
    <property type="match status" value="1"/>
</dbReference>
<evidence type="ECO:0000256" key="5">
    <source>
        <dbReference type="ARBA" id="ARBA00023054"/>
    </source>
</evidence>
<keyword evidence="12" id="KW-1185">Reference proteome</keyword>
<dbReference type="GO" id="GO:0003777">
    <property type="term" value="F:microtubule motor activity"/>
    <property type="evidence" value="ECO:0007669"/>
    <property type="project" value="InterPro"/>
</dbReference>
<organism evidence="11 12">
    <name type="scientific">Papaver somniferum</name>
    <name type="common">Opium poppy</name>
    <dbReference type="NCBI Taxonomy" id="3469"/>
    <lineage>
        <taxon>Eukaryota</taxon>
        <taxon>Viridiplantae</taxon>
        <taxon>Streptophyta</taxon>
        <taxon>Embryophyta</taxon>
        <taxon>Tracheophyta</taxon>
        <taxon>Spermatophyta</taxon>
        <taxon>Magnoliopsida</taxon>
        <taxon>Ranunculales</taxon>
        <taxon>Papaveraceae</taxon>
        <taxon>Papaveroideae</taxon>
        <taxon>Papaver</taxon>
    </lineage>
</organism>
<feature type="region of interest" description="Disordered" evidence="9">
    <location>
        <begin position="996"/>
        <end position="1015"/>
    </location>
</feature>
<feature type="compositionally biased region" description="Polar residues" evidence="9">
    <location>
        <begin position="1028"/>
        <end position="1038"/>
    </location>
</feature>
<evidence type="ECO:0000256" key="7">
    <source>
        <dbReference type="PROSITE-ProRule" id="PRU00283"/>
    </source>
</evidence>
<keyword evidence="5 8" id="KW-0175">Coiled coil</keyword>
<evidence type="ECO:0000256" key="9">
    <source>
        <dbReference type="SAM" id="MobiDB-lite"/>
    </source>
</evidence>
<keyword evidence="4 7" id="KW-0067">ATP-binding</keyword>
<dbReference type="InterPro" id="IPR001752">
    <property type="entry name" value="Kinesin_motor_dom"/>
</dbReference>
<feature type="compositionally biased region" description="Basic and acidic residues" evidence="9">
    <location>
        <begin position="1039"/>
        <end position="1050"/>
    </location>
</feature>
<dbReference type="PRINTS" id="PR00380">
    <property type="entry name" value="KINESINHEAVY"/>
</dbReference>
<dbReference type="Proteomes" id="UP000316621">
    <property type="component" value="Chromosome 1"/>
</dbReference>
<accession>A0A4Y7ICX8</accession>
<feature type="coiled-coil region" evidence="8">
    <location>
        <begin position="353"/>
        <end position="404"/>
    </location>
</feature>
<proteinExistence type="inferred from homology"/>
<dbReference type="GO" id="GO:0008017">
    <property type="term" value="F:microtubule binding"/>
    <property type="evidence" value="ECO:0007669"/>
    <property type="project" value="InterPro"/>
</dbReference>
<dbReference type="Pfam" id="PF11721">
    <property type="entry name" value="Malectin"/>
    <property type="match status" value="1"/>
</dbReference>
<keyword evidence="6 7" id="KW-0505">Motor protein</keyword>
<dbReference type="Gene3D" id="3.40.850.10">
    <property type="entry name" value="Kinesin motor domain"/>
    <property type="match status" value="1"/>
</dbReference>
<evidence type="ECO:0000256" key="1">
    <source>
        <dbReference type="ARBA" id="ARBA00010899"/>
    </source>
</evidence>
<dbReference type="EMBL" id="CM010715">
    <property type="protein sequence ID" value="RZC45602.1"/>
    <property type="molecule type" value="Genomic_DNA"/>
</dbReference>
<gene>
    <name evidence="11" type="ORF">C5167_038554</name>
</gene>
<dbReference type="AlphaFoldDB" id="A0A4Y7ICX8"/>
<evidence type="ECO:0000256" key="2">
    <source>
        <dbReference type="ARBA" id="ARBA00022701"/>
    </source>
</evidence>
<dbReference type="InterPro" id="IPR021720">
    <property type="entry name" value="Malectin_dom"/>
</dbReference>
<feature type="domain" description="Kinesin motor" evidence="10">
    <location>
        <begin position="425"/>
        <end position="747"/>
    </location>
</feature>
<dbReference type="OMA" id="DECYQSW"/>
<dbReference type="PROSITE" id="PS50067">
    <property type="entry name" value="KINESIN_MOTOR_2"/>
    <property type="match status" value="1"/>
</dbReference>
<keyword evidence="2" id="KW-0493">Microtubule</keyword>
<evidence type="ECO:0000313" key="12">
    <source>
        <dbReference type="Proteomes" id="UP000316621"/>
    </source>
</evidence>
<name>A0A4Y7ICX8_PAPSO</name>
<evidence type="ECO:0000256" key="4">
    <source>
        <dbReference type="ARBA" id="ARBA00022840"/>
    </source>
</evidence>
<dbReference type="GO" id="GO:0005874">
    <property type="term" value="C:microtubule"/>
    <property type="evidence" value="ECO:0007669"/>
    <property type="project" value="UniProtKB-KW"/>
</dbReference>
<evidence type="ECO:0000256" key="6">
    <source>
        <dbReference type="ARBA" id="ARBA00023175"/>
    </source>
</evidence>
<dbReference type="GO" id="GO:0007018">
    <property type="term" value="P:microtubule-based movement"/>
    <property type="evidence" value="ECO:0007669"/>
    <property type="project" value="InterPro"/>
</dbReference>
<dbReference type="PANTHER" id="PTHR47972">
    <property type="entry name" value="KINESIN-LIKE PROTEIN KLP-3"/>
    <property type="match status" value="1"/>
</dbReference>
<dbReference type="InterPro" id="IPR019821">
    <property type="entry name" value="Kinesin_motor_CS"/>
</dbReference>
<feature type="compositionally biased region" description="Basic and acidic residues" evidence="9">
    <location>
        <begin position="1098"/>
        <end position="1109"/>
    </location>
</feature>
<feature type="region of interest" description="Disordered" evidence="9">
    <location>
        <begin position="1021"/>
        <end position="1109"/>
    </location>
</feature>
<reference evidence="11 12" key="1">
    <citation type="journal article" date="2018" name="Science">
        <title>The opium poppy genome and morphinan production.</title>
        <authorList>
            <person name="Guo L."/>
            <person name="Winzer T."/>
            <person name="Yang X."/>
            <person name="Li Y."/>
            <person name="Ning Z."/>
            <person name="He Z."/>
            <person name="Teodor R."/>
            <person name="Lu Y."/>
            <person name="Bowser T.A."/>
            <person name="Graham I.A."/>
            <person name="Ye K."/>
        </authorList>
    </citation>
    <scope>NUCLEOTIDE SEQUENCE [LARGE SCALE GENOMIC DNA]</scope>
    <source>
        <strain evidence="12">cv. HN1</strain>
        <tissue evidence="11">Leaves</tissue>
    </source>
</reference>
<dbReference type="FunFam" id="3.40.850.10:FF:000057">
    <property type="entry name" value="kinesin-like protein KIN-14R"/>
    <property type="match status" value="1"/>
</dbReference>
<dbReference type="STRING" id="3469.A0A4Y7ICX8"/>
<dbReference type="Gene3D" id="2.60.120.430">
    <property type="entry name" value="Galactose-binding lectin"/>
    <property type="match status" value="1"/>
</dbReference>
<dbReference type="InterPro" id="IPR036961">
    <property type="entry name" value="Kinesin_motor_dom_sf"/>
</dbReference>
<evidence type="ECO:0000259" key="10">
    <source>
        <dbReference type="PROSITE" id="PS50067"/>
    </source>
</evidence>
<feature type="binding site" evidence="7">
    <location>
        <begin position="508"/>
        <end position="515"/>
    </location>
    <ligand>
        <name>ATP</name>
        <dbReference type="ChEBI" id="CHEBI:30616"/>
    </ligand>
</feature>